<gene>
    <name evidence="4" type="ORF">J0H12_06720</name>
</gene>
<dbReference type="SUPFAM" id="SSF48452">
    <property type="entry name" value="TPR-like"/>
    <property type="match status" value="3"/>
</dbReference>
<feature type="domain" description="NB-ARC" evidence="3">
    <location>
        <begin position="185"/>
        <end position="354"/>
    </location>
</feature>
<evidence type="ECO:0000259" key="3">
    <source>
        <dbReference type="Pfam" id="PF00931"/>
    </source>
</evidence>
<dbReference type="InterPro" id="IPR027417">
    <property type="entry name" value="P-loop_NTPase"/>
</dbReference>
<sequence>MSDDKRTEIDKSPSCTLSILTHPPIKQLQKNKKPEKTLFIILNKEINENILKKMFEDGFNYIVFRESKNYFSSYVKILKKVFPDTNLEKLTSMIDAEGSHIFKNYAHNSILSLSKEKSFTTLNIFQKQRKWIHRGGLICLISMSILSLTFSTNKTASLPEKVVQISQSIRSELPLPDEILLKRSELITQIEKKLKEQQGIQIVSLVGMGGAGKTTLARQYAHARKSSVVWEINSETKENLRNSFENLAYALAKTEEEKKTLRERQEIKDAKERGGKIHQFVMERLRVQSNWLLIFDNVEKFSEIKEYFPQDSLIWGNGRVIITTRDANIQIKQKNVIYVEELSDDKKLEFFSRTFYNKLPDKLTSDQSQQVIRFLEKIPPFPLDVSIAAHYLKATNTCFDSYLENLNQPNIEFEEVQTNLLKEGGLYSKTRYNIITTSLQQLINVHKNFEGLALFISLLDSQNIPRDLLEMYTGKTVVDSFIYHLKKYSLITKNLLCSTAKNSVFSLHRSTQAIILAYLVETLNLKKEDFNFQQVIDTLEKYIFDIVHKEDVLKMPFMLSHCERILRHNNLLTPSARALIKGELGTIYFYLNRYKDAEVLLQQAIGVLKENQKTPNKLGQFLSCLASIYISLGDGEKSIKYHTESIATFQKYFPNNYLKIALHLTYLGSVYRDIGMYEKSKNTLEKAHSIFRNKSLENHTAFARNLVDLGKVYRSLGDYEKARVLQEQGFSLYKKSLPKDHFRIAWAAIYLANTLNELEKYKEAQDLLEVALQIYKKNFSETHKRRAWLLATLGHTYEGLGQYKKAKALLEKSLESLSESYFEVVWVLARLGNICLKLEDFENAKGFFEKSLIILENNYNKDHVETARVLKSLGHVYLVTGHIETADNLINKAIRIFQNSNHPDLCFALEILAEMYIKKSTLKMKEERKNQSKNFKAQAIHNFEQALYLAKVYFLKDSPHIKRIQEKLKSLNSETKRFTFS</sequence>
<comment type="caution">
    <text evidence="4">The sequence shown here is derived from an EMBL/GenBank/DDBJ whole genome shotgun (WGS) entry which is preliminary data.</text>
</comment>
<evidence type="ECO:0000256" key="1">
    <source>
        <dbReference type="PROSITE-ProRule" id="PRU00339"/>
    </source>
</evidence>
<dbReference type="InterPro" id="IPR011990">
    <property type="entry name" value="TPR-like_helical_dom_sf"/>
</dbReference>
<accession>A0A8J7Q1H9</accession>
<evidence type="ECO:0000256" key="2">
    <source>
        <dbReference type="SAM" id="Coils"/>
    </source>
</evidence>
<keyword evidence="2" id="KW-0175">Coiled coil</keyword>
<protein>
    <submittedName>
        <fullName evidence="4">Tetratricopeptide repeat protein</fullName>
    </submittedName>
</protein>
<dbReference type="Gene3D" id="3.40.50.300">
    <property type="entry name" value="P-loop containing nucleotide triphosphate hydrolases"/>
    <property type="match status" value="1"/>
</dbReference>
<dbReference type="InterPro" id="IPR002182">
    <property type="entry name" value="NB-ARC"/>
</dbReference>
<dbReference type="EMBL" id="JAFKGL010000029">
    <property type="protein sequence ID" value="MBN9413596.1"/>
    <property type="molecule type" value="Genomic_DNA"/>
</dbReference>
<reference evidence="4" key="1">
    <citation type="submission" date="2021-02" db="EMBL/GenBank/DDBJ databases">
        <title>Thiocyanate and organic carbon inputs drive convergent selection for specific autotrophic Afipia and Thiobacillus strains within complex microbiomes.</title>
        <authorList>
            <person name="Huddy R.J."/>
            <person name="Sachdeva R."/>
            <person name="Kadzinga F."/>
            <person name="Kantor R.S."/>
            <person name="Harrison S.T.L."/>
            <person name="Banfield J.F."/>
        </authorList>
    </citation>
    <scope>NUCLEOTIDE SEQUENCE</scope>
    <source>
        <strain evidence="4">SCN18_10_11_15_R4_P_38_20</strain>
    </source>
</reference>
<keyword evidence="1" id="KW-0802">TPR repeat</keyword>
<dbReference type="AlphaFoldDB" id="A0A8J7Q1H9"/>
<dbReference type="Gene3D" id="1.25.40.10">
    <property type="entry name" value="Tetratricopeptide repeat domain"/>
    <property type="match status" value="3"/>
</dbReference>
<dbReference type="PANTHER" id="PTHR19959">
    <property type="entry name" value="KINESIN LIGHT CHAIN"/>
    <property type="match status" value="1"/>
</dbReference>
<evidence type="ECO:0000313" key="5">
    <source>
        <dbReference type="Proteomes" id="UP000664414"/>
    </source>
</evidence>
<organism evidence="4 5">
    <name type="scientific">Candidatus Paracaedimonas acanthamoebae</name>
    <dbReference type="NCBI Taxonomy" id="244581"/>
    <lineage>
        <taxon>Bacteria</taxon>
        <taxon>Pseudomonadati</taxon>
        <taxon>Pseudomonadota</taxon>
        <taxon>Alphaproteobacteria</taxon>
        <taxon>Holosporales</taxon>
        <taxon>Caedimonadaceae</taxon>
        <taxon>Candidatus Paracaedimonas</taxon>
    </lineage>
</organism>
<dbReference type="Proteomes" id="UP000664414">
    <property type="component" value="Unassembled WGS sequence"/>
</dbReference>
<proteinExistence type="predicted"/>
<dbReference type="Pfam" id="PF13424">
    <property type="entry name" value="TPR_12"/>
    <property type="match status" value="3"/>
</dbReference>
<evidence type="ECO:0000313" key="4">
    <source>
        <dbReference type="EMBL" id="MBN9413596.1"/>
    </source>
</evidence>
<feature type="coiled-coil region" evidence="2">
    <location>
        <begin position="751"/>
        <end position="820"/>
    </location>
</feature>
<dbReference type="PANTHER" id="PTHR19959:SF119">
    <property type="entry name" value="FUNGAL LIPASE-LIKE DOMAIN-CONTAINING PROTEIN"/>
    <property type="match status" value="1"/>
</dbReference>
<dbReference type="SMART" id="SM00028">
    <property type="entry name" value="TPR"/>
    <property type="match status" value="8"/>
</dbReference>
<dbReference type="PROSITE" id="PS50005">
    <property type="entry name" value="TPR"/>
    <property type="match status" value="1"/>
</dbReference>
<feature type="repeat" description="TPR" evidence="1">
    <location>
        <begin position="867"/>
        <end position="900"/>
    </location>
</feature>
<dbReference type="GO" id="GO:0043531">
    <property type="term" value="F:ADP binding"/>
    <property type="evidence" value="ECO:0007669"/>
    <property type="project" value="InterPro"/>
</dbReference>
<dbReference type="Pfam" id="PF00931">
    <property type="entry name" value="NB-ARC"/>
    <property type="match status" value="1"/>
</dbReference>
<feature type="coiled-coil region" evidence="2">
    <location>
        <begin position="237"/>
        <end position="273"/>
    </location>
</feature>
<dbReference type="InterPro" id="IPR019734">
    <property type="entry name" value="TPR_rpt"/>
</dbReference>
<name>A0A8J7Q1H9_9PROT</name>
<dbReference type="SUPFAM" id="SSF52540">
    <property type="entry name" value="P-loop containing nucleoside triphosphate hydrolases"/>
    <property type="match status" value="1"/>
</dbReference>